<sequence>MRYSHKLSDAVHVLAYVQIGAGRDLSSKKIADSIDSNPSVVRRLMALLVKGGLLTTHPGTVQPKLSRPATAISLLDIYRVVEGDSPLLHVDDKTNPQCIVGGNIQTTLNKLYDNVQTAAEAEMAAASLQDIIDDILTQAKAKQMI</sequence>
<dbReference type="Pfam" id="PF02082">
    <property type="entry name" value="Rrf2"/>
    <property type="match status" value="1"/>
</dbReference>
<reference evidence="2" key="1">
    <citation type="journal article" date="2019" name="Int. J. Syst. Evol. Microbiol.">
        <title>The Global Catalogue of Microorganisms (GCM) 10K type strain sequencing project: providing services to taxonomists for standard genome sequencing and annotation.</title>
        <authorList>
            <consortium name="The Broad Institute Genomics Platform"/>
            <consortium name="The Broad Institute Genome Sequencing Center for Infectious Disease"/>
            <person name="Wu L."/>
            <person name="Ma J."/>
        </authorList>
    </citation>
    <scope>NUCLEOTIDE SEQUENCE [LARGE SCALE GENOMIC DNA]</scope>
    <source>
        <strain evidence="2">CCM 8950</strain>
    </source>
</reference>
<keyword evidence="2" id="KW-1185">Reference proteome</keyword>
<dbReference type="InterPro" id="IPR036390">
    <property type="entry name" value="WH_DNA-bd_sf"/>
</dbReference>
<gene>
    <name evidence="1" type="ORF">ACFP1H_00745</name>
</gene>
<accession>A0ABW1T7A9</accession>
<comment type="caution">
    <text evidence="1">The sequence shown here is derived from an EMBL/GenBank/DDBJ whole genome shotgun (WGS) entry which is preliminary data.</text>
</comment>
<dbReference type="Proteomes" id="UP001596190">
    <property type="component" value="Unassembled WGS sequence"/>
</dbReference>
<organism evidence="1 2">
    <name type="scientific">Secundilactobacillus hailunensis</name>
    <dbReference type="NCBI Taxonomy" id="2559923"/>
    <lineage>
        <taxon>Bacteria</taxon>
        <taxon>Bacillati</taxon>
        <taxon>Bacillota</taxon>
        <taxon>Bacilli</taxon>
        <taxon>Lactobacillales</taxon>
        <taxon>Lactobacillaceae</taxon>
        <taxon>Secundilactobacillus</taxon>
    </lineage>
</organism>
<dbReference type="SUPFAM" id="SSF46785">
    <property type="entry name" value="Winged helix' DNA-binding domain"/>
    <property type="match status" value="1"/>
</dbReference>
<dbReference type="EMBL" id="JBHSSA010000008">
    <property type="protein sequence ID" value="MFC6253141.1"/>
    <property type="molecule type" value="Genomic_DNA"/>
</dbReference>
<dbReference type="InterPro" id="IPR036388">
    <property type="entry name" value="WH-like_DNA-bd_sf"/>
</dbReference>
<dbReference type="Gene3D" id="1.10.10.10">
    <property type="entry name" value="Winged helix-like DNA-binding domain superfamily/Winged helix DNA-binding domain"/>
    <property type="match status" value="1"/>
</dbReference>
<dbReference type="RefSeq" id="WP_137631555.1">
    <property type="nucleotide sequence ID" value="NZ_BJDO01000041.1"/>
</dbReference>
<protein>
    <submittedName>
        <fullName evidence="1">Rrf2 family transcriptional regulator</fullName>
    </submittedName>
</protein>
<dbReference type="PANTHER" id="PTHR33221">
    <property type="entry name" value="WINGED HELIX-TURN-HELIX TRANSCRIPTIONAL REGULATOR, RRF2 FAMILY"/>
    <property type="match status" value="1"/>
</dbReference>
<dbReference type="InterPro" id="IPR000944">
    <property type="entry name" value="Tscrpt_reg_Rrf2"/>
</dbReference>
<evidence type="ECO:0000313" key="2">
    <source>
        <dbReference type="Proteomes" id="UP001596190"/>
    </source>
</evidence>
<proteinExistence type="predicted"/>
<dbReference type="PANTHER" id="PTHR33221:SF15">
    <property type="entry name" value="HTH-TYPE TRANSCRIPTIONAL REGULATOR YWGB-RELATED"/>
    <property type="match status" value="1"/>
</dbReference>
<name>A0ABW1T7A9_9LACO</name>
<evidence type="ECO:0000313" key="1">
    <source>
        <dbReference type="EMBL" id="MFC6253141.1"/>
    </source>
</evidence>
<dbReference type="PROSITE" id="PS51197">
    <property type="entry name" value="HTH_RRF2_2"/>
    <property type="match status" value="1"/>
</dbReference>